<name>A0ABR7D646_9BACT</name>
<feature type="transmembrane region" description="Helical" evidence="2">
    <location>
        <begin position="12"/>
        <end position="32"/>
    </location>
</feature>
<feature type="transmembrane region" description="Helical" evidence="2">
    <location>
        <begin position="38"/>
        <end position="59"/>
    </location>
</feature>
<keyword evidence="2" id="KW-1133">Transmembrane helix</keyword>
<feature type="compositionally biased region" description="Basic and acidic residues" evidence="1">
    <location>
        <begin position="104"/>
        <end position="120"/>
    </location>
</feature>
<dbReference type="Proteomes" id="UP000646484">
    <property type="component" value="Unassembled WGS sequence"/>
</dbReference>
<keyword evidence="2" id="KW-0472">Membrane</keyword>
<keyword evidence="4" id="KW-1185">Reference proteome</keyword>
<proteinExistence type="predicted"/>
<sequence length="120" mass="14170">MKNNKHRKGLHVLFMLFALAAIPAIIMLLWNWLIPSIIGWSAISYWQALGLFILSRLFFGGFGRHGFGHHGFGMPHGEHPHLFREKFKNMSPEERRNFIRRRFDRFPDQPEDNARPSEEK</sequence>
<feature type="region of interest" description="Disordered" evidence="1">
    <location>
        <begin position="100"/>
        <end position="120"/>
    </location>
</feature>
<evidence type="ECO:0000313" key="3">
    <source>
        <dbReference type="EMBL" id="MBC5623369.1"/>
    </source>
</evidence>
<organism evidence="3 4">
    <name type="scientific">Butyricimonas hominis</name>
    <dbReference type="NCBI Taxonomy" id="2763032"/>
    <lineage>
        <taxon>Bacteria</taxon>
        <taxon>Pseudomonadati</taxon>
        <taxon>Bacteroidota</taxon>
        <taxon>Bacteroidia</taxon>
        <taxon>Bacteroidales</taxon>
        <taxon>Odoribacteraceae</taxon>
        <taxon>Butyricimonas</taxon>
    </lineage>
</organism>
<evidence type="ECO:0000313" key="4">
    <source>
        <dbReference type="Proteomes" id="UP000646484"/>
    </source>
</evidence>
<protein>
    <submittedName>
        <fullName evidence="3">Uncharacterized protein</fullName>
    </submittedName>
</protein>
<comment type="caution">
    <text evidence="3">The sequence shown here is derived from an EMBL/GenBank/DDBJ whole genome shotgun (WGS) entry which is preliminary data.</text>
</comment>
<dbReference type="RefSeq" id="WP_186978434.1">
    <property type="nucleotide sequence ID" value="NZ_JACOOH010000010.1"/>
</dbReference>
<dbReference type="EMBL" id="JACOOH010000010">
    <property type="protein sequence ID" value="MBC5623369.1"/>
    <property type="molecule type" value="Genomic_DNA"/>
</dbReference>
<accession>A0ABR7D646</accession>
<keyword evidence="2" id="KW-0812">Transmembrane</keyword>
<evidence type="ECO:0000256" key="1">
    <source>
        <dbReference type="SAM" id="MobiDB-lite"/>
    </source>
</evidence>
<evidence type="ECO:0000256" key="2">
    <source>
        <dbReference type="SAM" id="Phobius"/>
    </source>
</evidence>
<gene>
    <name evidence="3" type="ORF">H8S64_19925</name>
</gene>
<reference evidence="3 4" key="1">
    <citation type="submission" date="2020-08" db="EMBL/GenBank/DDBJ databases">
        <title>Genome public.</title>
        <authorList>
            <person name="Liu C."/>
            <person name="Sun Q."/>
        </authorList>
    </citation>
    <scope>NUCLEOTIDE SEQUENCE [LARGE SCALE GENOMIC DNA]</scope>
    <source>
        <strain evidence="3 4">NSJ-56</strain>
    </source>
</reference>